<feature type="compositionally biased region" description="Basic and acidic residues" evidence="8">
    <location>
        <begin position="456"/>
        <end position="468"/>
    </location>
</feature>
<dbReference type="SMART" id="SM00355">
    <property type="entry name" value="ZnF_C2H2"/>
    <property type="match status" value="6"/>
</dbReference>
<evidence type="ECO:0000256" key="3">
    <source>
        <dbReference type="ARBA" id="ARBA00022737"/>
    </source>
</evidence>
<dbReference type="PANTHER" id="PTHR16515">
    <property type="entry name" value="PR DOMAIN ZINC FINGER PROTEIN"/>
    <property type="match status" value="1"/>
</dbReference>
<evidence type="ECO:0000256" key="7">
    <source>
        <dbReference type="PROSITE-ProRule" id="PRU00042"/>
    </source>
</evidence>
<evidence type="ECO:0000313" key="10">
    <source>
        <dbReference type="EMBL" id="KAK8392627.1"/>
    </source>
</evidence>
<feature type="compositionally biased region" description="Pro residues" evidence="8">
    <location>
        <begin position="417"/>
        <end position="427"/>
    </location>
</feature>
<dbReference type="Gene3D" id="3.30.160.60">
    <property type="entry name" value="Classic Zinc Finger"/>
    <property type="match status" value="4"/>
</dbReference>
<evidence type="ECO:0000259" key="9">
    <source>
        <dbReference type="PROSITE" id="PS50157"/>
    </source>
</evidence>
<evidence type="ECO:0000256" key="5">
    <source>
        <dbReference type="ARBA" id="ARBA00022833"/>
    </source>
</evidence>
<sequence length="961" mass="101192">MQVLKGYQDAVAAGSGGVTEEGEAAEYHIMYGHYGPLTPTTPPTTTTTLKLAHSEAKEGGLTSVTLAGSNALVPTTALVDAPALSTSLPCGSGGDETDELVGGTLAVTSGGLKVAGGGRVSPVDVGGMDAAALVTSMVAPGECQGSGRKVIVKLFNSNTFSLDIIAGGQEEEEEERVAPHHVLARNGTLVHTKLSEGTLIPTQEQVEGENDDGDLASTTVQAPHQGSGEEEDGTLPCQVMWTCAYCSLILGTSEAMAAHQQVCAKALEDLPPLETTTSQATVDALMSPLRSQEEATYHLKIEGAGDGPETSTREEGATTGTAEVVAVWMCAVCKEEFPHPRALGRHLPSHTIHQLAAALLQLATPCQKVMATVAAADGHTTTSPAETDPLSIDENSDWANDQSATKLEEENVDNPGDTPPQTPPQEKPPARRAQRKHGARLQERAERKRKYVRKKKGEEEEVAGKETEVKGQGKEYQLPTVTTTIVSTTITTTQPAPIGSVGTGRGSRDPHHCEVCNKKLSSRGNLTKHLIRHRAKKPFECNICHATFNANRDCKNHYLQHHTTERPNHCHICGKSYVDKSYLLAHMVFHRDQKAYSCELCGKKFNTSRCVTRHKKRHQEEKRFVCDICFKPFAVRADLTSHKRKVHSKLGITRLQPPQQQQQQQHSLLSTQQTHLPLSTQAPQPPQPPPPPPAPPPPPPSSQQEQETQVGKSKDLTEFLLPGVVTSPHMLPEQLLPPDLSGGAGLGGSVTPKRGGIFISGDPLAVSSLIAGGEGDGGGDGECSYGVTLTAPPGGGGAGGGAVAAGGQPAYIMINSSNSSAEKGVATTTSGLSIMYTNAATLTQQVGDLDEIQHLSTSVGSSLVGGEGQLDLEGHLGSQHHTQDHHTTALPPGNGGMSTTHTEDLGIGSGEGGPGGALVGGEGNHAIPSNHDANSGFPLELISQTYQLDLQRPQPASTYLG</sequence>
<dbReference type="GO" id="GO:0005634">
    <property type="term" value="C:nucleus"/>
    <property type="evidence" value="ECO:0007669"/>
    <property type="project" value="UniProtKB-SubCell"/>
</dbReference>
<feature type="domain" description="C2H2-type" evidence="9">
    <location>
        <begin position="511"/>
        <end position="538"/>
    </location>
</feature>
<feature type="region of interest" description="Disordered" evidence="8">
    <location>
        <begin position="202"/>
        <end position="233"/>
    </location>
</feature>
<evidence type="ECO:0000313" key="11">
    <source>
        <dbReference type="Proteomes" id="UP001487740"/>
    </source>
</evidence>
<keyword evidence="2" id="KW-0479">Metal-binding</keyword>
<feature type="region of interest" description="Disordered" evidence="8">
    <location>
        <begin position="678"/>
        <end position="712"/>
    </location>
</feature>
<gene>
    <name evidence="10" type="ORF">O3P69_014805</name>
</gene>
<feature type="region of interest" description="Disordered" evidence="8">
    <location>
        <begin position="866"/>
        <end position="932"/>
    </location>
</feature>
<feature type="region of interest" description="Disordered" evidence="8">
    <location>
        <begin position="377"/>
        <end position="468"/>
    </location>
</feature>
<dbReference type="Proteomes" id="UP001487740">
    <property type="component" value="Unassembled WGS sequence"/>
</dbReference>
<feature type="domain" description="C2H2-type" evidence="9">
    <location>
        <begin position="596"/>
        <end position="623"/>
    </location>
</feature>
<evidence type="ECO:0000256" key="1">
    <source>
        <dbReference type="ARBA" id="ARBA00004123"/>
    </source>
</evidence>
<accession>A0AAW0U2K2</accession>
<keyword evidence="11" id="KW-1185">Reference proteome</keyword>
<dbReference type="InterPro" id="IPR036236">
    <property type="entry name" value="Znf_C2H2_sf"/>
</dbReference>
<organism evidence="10 11">
    <name type="scientific">Scylla paramamosain</name>
    <name type="common">Mud crab</name>
    <dbReference type="NCBI Taxonomy" id="85552"/>
    <lineage>
        <taxon>Eukaryota</taxon>
        <taxon>Metazoa</taxon>
        <taxon>Ecdysozoa</taxon>
        <taxon>Arthropoda</taxon>
        <taxon>Crustacea</taxon>
        <taxon>Multicrustacea</taxon>
        <taxon>Malacostraca</taxon>
        <taxon>Eumalacostraca</taxon>
        <taxon>Eucarida</taxon>
        <taxon>Decapoda</taxon>
        <taxon>Pleocyemata</taxon>
        <taxon>Brachyura</taxon>
        <taxon>Eubrachyura</taxon>
        <taxon>Portunoidea</taxon>
        <taxon>Portunidae</taxon>
        <taxon>Portuninae</taxon>
        <taxon>Scylla</taxon>
    </lineage>
</organism>
<feature type="domain" description="C2H2-type" evidence="9">
    <location>
        <begin position="568"/>
        <end position="595"/>
    </location>
</feature>
<comment type="caution">
    <text evidence="10">The sequence shown here is derived from an EMBL/GenBank/DDBJ whole genome shotgun (WGS) entry which is preliminary data.</text>
</comment>
<dbReference type="AlphaFoldDB" id="A0AAW0U2K2"/>
<dbReference type="PANTHER" id="PTHR16515:SF49">
    <property type="entry name" value="GASTRULA ZINC FINGER PROTEIN XLCGF49.1-LIKE-RELATED"/>
    <property type="match status" value="1"/>
</dbReference>
<keyword evidence="4 7" id="KW-0863">Zinc-finger</keyword>
<evidence type="ECO:0000256" key="2">
    <source>
        <dbReference type="ARBA" id="ARBA00022723"/>
    </source>
</evidence>
<dbReference type="InterPro" id="IPR013087">
    <property type="entry name" value="Znf_C2H2_type"/>
</dbReference>
<feature type="compositionally biased region" description="Basic residues" evidence="8">
    <location>
        <begin position="430"/>
        <end position="439"/>
    </location>
</feature>
<keyword evidence="6" id="KW-0539">Nucleus</keyword>
<keyword evidence="3" id="KW-0677">Repeat</keyword>
<dbReference type="PROSITE" id="PS50157">
    <property type="entry name" value="ZINC_FINGER_C2H2_2"/>
    <property type="match status" value="5"/>
</dbReference>
<feature type="domain" description="C2H2-type" evidence="9">
    <location>
        <begin position="539"/>
        <end position="567"/>
    </location>
</feature>
<dbReference type="PROSITE" id="PS00028">
    <property type="entry name" value="ZINC_FINGER_C2H2_1"/>
    <property type="match status" value="6"/>
</dbReference>
<name>A0AAW0U2K2_SCYPA</name>
<dbReference type="EMBL" id="JARAKH010000022">
    <property type="protein sequence ID" value="KAK8392627.1"/>
    <property type="molecule type" value="Genomic_DNA"/>
</dbReference>
<evidence type="ECO:0000256" key="6">
    <source>
        <dbReference type="ARBA" id="ARBA00023242"/>
    </source>
</evidence>
<dbReference type="GO" id="GO:0008270">
    <property type="term" value="F:zinc ion binding"/>
    <property type="evidence" value="ECO:0007669"/>
    <property type="project" value="UniProtKB-KW"/>
</dbReference>
<evidence type="ECO:0000256" key="8">
    <source>
        <dbReference type="SAM" id="MobiDB-lite"/>
    </source>
</evidence>
<keyword evidence="5" id="KW-0862">Zinc</keyword>
<comment type="subcellular location">
    <subcellularLocation>
        <location evidence="1">Nucleus</location>
    </subcellularLocation>
</comment>
<dbReference type="SUPFAM" id="SSF57667">
    <property type="entry name" value="beta-beta-alpha zinc fingers"/>
    <property type="match status" value="3"/>
</dbReference>
<proteinExistence type="predicted"/>
<dbReference type="GO" id="GO:0010468">
    <property type="term" value="P:regulation of gene expression"/>
    <property type="evidence" value="ECO:0007669"/>
    <property type="project" value="TreeGrafter"/>
</dbReference>
<reference evidence="10 11" key="1">
    <citation type="submission" date="2023-03" db="EMBL/GenBank/DDBJ databases">
        <title>High-quality genome of Scylla paramamosain provides insights in environmental adaptation.</title>
        <authorList>
            <person name="Zhang L."/>
        </authorList>
    </citation>
    <scope>NUCLEOTIDE SEQUENCE [LARGE SCALE GENOMIC DNA]</scope>
    <source>
        <strain evidence="10">LZ_2023a</strain>
        <tissue evidence="10">Muscle</tissue>
    </source>
</reference>
<evidence type="ECO:0000256" key="4">
    <source>
        <dbReference type="ARBA" id="ARBA00022771"/>
    </source>
</evidence>
<dbReference type="Pfam" id="PF12874">
    <property type="entry name" value="zf-met"/>
    <property type="match status" value="1"/>
</dbReference>
<feature type="compositionally biased region" description="Pro residues" evidence="8">
    <location>
        <begin position="683"/>
        <end position="701"/>
    </location>
</feature>
<dbReference type="InterPro" id="IPR050331">
    <property type="entry name" value="Zinc_finger"/>
</dbReference>
<feature type="compositionally biased region" description="Gly residues" evidence="8">
    <location>
        <begin position="907"/>
        <end position="923"/>
    </location>
</feature>
<feature type="domain" description="C2H2-type" evidence="9">
    <location>
        <begin position="624"/>
        <end position="648"/>
    </location>
</feature>
<dbReference type="Pfam" id="PF00096">
    <property type="entry name" value="zf-C2H2"/>
    <property type="match status" value="2"/>
</dbReference>
<protein>
    <recommendedName>
        <fullName evidence="9">C2H2-type domain-containing protein</fullName>
    </recommendedName>
</protein>